<gene>
    <name evidence="1" type="ORF">PQJ61_12695</name>
</gene>
<evidence type="ECO:0000313" key="2">
    <source>
        <dbReference type="Proteomes" id="UP001221217"/>
    </source>
</evidence>
<dbReference type="Proteomes" id="UP001221217">
    <property type="component" value="Unassembled WGS sequence"/>
</dbReference>
<dbReference type="EMBL" id="JAQQAL010000029">
    <property type="protein sequence ID" value="MDC7227615.1"/>
    <property type="molecule type" value="Genomic_DNA"/>
</dbReference>
<reference evidence="1 2" key="1">
    <citation type="submission" date="2022-12" db="EMBL/GenBank/DDBJ databases">
        <title>Metagenome assembled genome from gulf of manar.</title>
        <authorList>
            <person name="Kohli P."/>
            <person name="Pk S."/>
            <person name="Venkata Ramana C."/>
            <person name="Sasikala C."/>
        </authorList>
    </citation>
    <scope>NUCLEOTIDE SEQUENCE [LARGE SCALE GENOMIC DNA]</scope>
    <source>
        <strain evidence="1">JB008</strain>
    </source>
</reference>
<sequence>MNKRKSITDYSIFCHDNLVIFDFFLPLTHEGKLKNSLDILFYKDSVIKRLKSIDSKVLQQYFSREAEESDEEYLQSISAWVSTNFSGYSINHVYGRYRAKELCNLQQAYRYIENGDNYLIDETTAVARFIFPCGESRIVSGQSFEPDFEKIDETDSKDLQREYNKIRFLFFKLFVQNIVQIANEEDEIWMMESGMRHRLYSWRVK</sequence>
<evidence type="ECO:0000313" key="1">
    <source>
        <dbReference type="EMBL" id="MDC7227615.1"/>
    </source>
</evidence>
<protein>
    <submittedName>
        <fullName evidence="1">Uncharacterized protein</fullName>
    </submittedName>
</protein>
<accession>A0AAJ1MND2</accession>
<organism evidence="1 2">
    <name type="scientific">Candidatus Thalassospirochaeta sargassi</name>
    <dbReference type="NCBI Taxonomy" id="3119039"/>
    <lineage>
        <taxon>Bacteria</taxon>
        <taxon>Pseudomonadati</taxon>
        <taxon>Spirochaetota</taxon>
        <taxon>Spirochaetia</taxon>
        <taxon>Spirochaetales</taxon>
        <taxon>Spirochaetaceae</taxon>
        <taxon>Candidatus Thalassospirochaeta</taxon>
    </lineage>
</organism>
<comment type="caution">
    <text evidence="1">The sequence shown here is derived from an EMBL/GenBank/DDBJ whole genome shotgun (WGS) entry which is preliminary data.</text>
</comment>
<dbReference type="AlphaFoldDB" id="A0AAJ1MND2"/>
<proteinExistence type="predicted"/>
<name>A0AAJ1MND2_9SPIO</name>